<comment type="caution">
    <text evidence="1">The sequence shown here is derived from an EMBL/GenBank/DDBJ whole genome shotgun (WGS) entry which is preliminary data.</text>
</comment>
<dbReference type="PROSITE" id="PS51257">
    <property type="entry name" value="PROKAR_LIPOPROTEIN"/>
    <property type="match status" value="1"/>
</dbReference>
<evidence type="ECO:0000313" key="2">
    <source>
        <dbReference type="Proteomes" id="UP001320876"/>
    </source>
</evidence>
<gene>
    <name evidence="1" type="ORF">OKA05_25305</name>
</gene>
<keyword evidence="2" id="KW-1185">Reference proteome</keyword>
<name>A0ABT3GQV0_9BACT</name>
<protein>
    <recommendedName>
        <fullName evidence="3">Lipoprotein</fullName>
    </recommendedName>
</protein>
<evidence type="ECO:0000313" key="1">
    <source>
        <dbReference type="EMBL" id="MCW1925902.1"/>
    </source>
</evidence>
<organism evidence="1 2">
    <name type="scientific">Luteolibacter arcticus</name>
    <dbReference type="NCBI Taxonomy" id="1581411"/>
    <lineage>
        <taxon>Bacteria</taxon>
        <taxon>Pseudomonadati</taxon>
        <taxon>Verrucomicrobiota</taxon>
        <taxon>Verrucomicrobiia</taxon>
        <taxon>Verrucomicrobiales</taxon>
        <taxon>Verrucomicrobiaceae</taxon>
        <taxon>Luteolibacter</taxon>
    </lineage>
</organism>
<dbReference type="Proteomes" id="UP001320876">
    <property type="component" value="Unassembled WGS sequence"/>
</dbReference>
<sequence length="147" mass="16236">MRPCFKIAAIAAGGLLAGCGNLLHSAAQVPGLKQVSDSMNERAFVEWMESDPAPQVRARIAKGEYRLLGLAIYAKKDYWIPGVAGHKKEHGRYDVTWQGVGGDYEKHIPLAESYMARFNGMMLKERKGVPLDVYARGPQHEDYSGAE</sequence>
<dbReference type="RefSeq" id="WP_264490010.1">
    <property type="nucleotide sequence ID" value="NZ_JAPDDT010000018.1"/>
</dbReference>
<reference evidence="1 2" key="1">
    <citation type="submission" date="2022-10" db="EMBL/GenBank/DDBJ databases">
        <title>Luteolibacter arcticus strain CCTCC AB 2014275, whole genome shotgun sequencing project.</title>
        <authorList>
            <person name="Zhao G."/>
            <person name="Shen L."/>
        </authorList>
    </citation>
    <scope>NUCLEOTIDE SEQUENCE [LARGE SCALE GENOMIC DNA]</scope>
    <source>
        <strain evidence="1 2">CCTCC AB 2014275</strain>
    </source>
</reference>
<dbReference type="EMBL" id="JAPDDT010000018">
    <property type="protein sequence ID" value="MCW1925902.1"/>
    <property type="molecule type" value="Genomic_DNA"/>
</dbReference>
<proteinExistence type="predicted"/>
<evidence type="ECO:0008006" key="3">
    <source>
        <dbReference type="Google" id="ProtNLM"/>
    </source>
</evidence>
<accession>A0ABT3GQV0</accession>